<reference evidence="1 2" key="1">
    <citation type="journal article" date="2017" name="Gigascience">
        <title>Genome sequence of the small brown planthopper, Laodelphax striatellus.</title>
        <authorList>
            <person name="Zhu J."/>
            <person name="Jiang F."/>
            <person name="Wang X."/>
            <person name="Yang P."/>
            <person name="Bao Y."/>
            <person name="Zhao W."/>
            <person name="Wang W."/>
            <person name="Lu H."/>
            <person name="Wang Q."/>
            <person name="Cui N."/>
            <person name="Li J."/>
            <person name="Chen X."/>
            <person name="Luo L."/>
            <person name="Yu J."/>
            <person name="Kang L."/>
            <person name="Cui F."/>
        </authorList>
    </citation>
    <scope>NUCLEOTIDE SEQUENCE [LARGE SCALE GENOMIC DNA]</scope>
    <source>
        <strain evidence="1">Lst14</strain>
    </source>
</reference>
<gene>
    <name evidence="1" type="ORF">LSTR_LSTR009181</name>
</gene>
<proteinExistence type="predicted"/>
<organism evidence="1 2">
    <name type="scientific">Laodelphax striatellus</name>
    <name type="common">Small brown planthopper</name>
    <name type="synonym">Delphax striatella</name>
    <dbReference type="NCBI Taxonomy" id="195883"/>
    <lineage>
        <taxon>Eukaryota</taxon>
        <taxon>Metazoa</taxon>
        <taxon>Ecdysozoa</taxon>
        <taxon>Arthropoda</taxon>
        <taxon>Hexapoda</taxon>
        <taxon>Insecta</taxon>
        <taxon>Pterygota</taxon>
        <taxon>Neoptera</taxon>
        <taxon>Paraneoptera</taxon>
        <taxon>Hemiptera</taxon>
        <taxon>Auchenorrhyncha</taxon>
        <taxon>Fulgoroidea</taxon>
        <taxon>Delphacidae</taxon>
        <taxon>Criomorphinae</taxon>
        <taxon>Laodelphax</taxon>
    </lineage>
</organism>
<comment type="caution">
    <text evidence="1">The sequence shown here is derived from an EMBL/GenBank/DDBJ whole genome shotgun (WGS) entry which is preliminary data.</text>
</comment>
<dbReference type="InParanoid" id="A0A482XE54"/>
<dbReference type="Proteomes" id="UP000291343">
    <property type="component" value="Unassembled WGS sequence"/>
</dbReference>
<evidence type="ECO:0000313" key="2">
    <source>
        <dbReference type="Proteomes" id="UP000291343"/>
    </source>
</evidence>
<keyword evidence="2" id="KW-1185">Reference proteome</keyword>
<accession>A0A482XE54</accession>
<dbReference type="EMBL" id="QKKF02012223">
    <property type="protein sequence ID" value="RZF43758.1"/>
    <property type="molecule type" value="Genomic_DNA"/>
</dbReference>
<name>A0A482XE54_LAOST</name>
<sequence length="68" mass="7631">MSFSLTDLRTKMCQMNSSLRNLSSRSDVTTVWGKRVLLELDNAGRRANEKNELNVFTCTVWASGGGLY</sequence>
<protein>
    <submittedName>
        <fullName evidence="1">Uncharacterized protein</fullName>
    </submittedName>
</protein>
<evidence type="ECO:0000313" key="1">
    <source>
        <dbReference type="EMBL" id="RZF43758.1"/>
    </source>
</evidence>
<dbReference type="AlphaFoldDB" id="A0A482XE54"/>